<dbReference type="AlphaFoldDB" id="A0A6H0KW44"/>
<accession>A0A6H0KW44</accession>
<gene>
    <name evidence="1" type="ORF">BacF7301_22285</name>
</gene>
<dbReference type="EMBL" id="CP050831">
    <property type="protein sequence ID" value="QIU96708.1"/>
    <property type="molecule type" value="Genomic_DNA"/>
</dbReference>
<proteinExistence type="predicted"/>
<reference evidence="1 2" key="1">
    <citation type="submission" date="2020-03" db="EMBL/GenBank/DDBJ databases">
        <title>Genomic analysis of Bacteroides faecium CBA7301.</title>
        <authorList>
            <person name="Kim J."/>
            <person name="Roh S.W."/>
        </authorList>
    </citation>
    <scope>NUCLEOTIDE SEQUENCE [LARGE SCALE GENOMIC DNA]</scope>
    <source>
        <strain evidence="1 2">CBA7301</strain>
    </source>
</reference>
<dbReference type="Proteomes" id="UP000501780">
    <property type="component" value="Chromosome"/>
</dbReference>
<protein>
    <submittedName>
        <fullName evidence="1">Uncharacterized protein</fullName>
    </submittedName>
</protein>
<dbReference type="KEGG" id="bfc:BacF7301_22285"/>
<organism evidence="1 2">
    <name type="scientific">Bacteroides faecium</name>
    <dbReference type="NCBI Taxonomy" id="2715212"/>
    <lineage>
        <taxon>Bacteria</taxon>
        <taxon>Pseudomonadati</taxon>
        <taxon>Bacteroidota</taxon>
        <taxon>Bacteroidia</taxon>
        <taxon>Bacteroidales</taxon>
        <taxon>Bacteroidaceae</taxon>
        <taxon>Bacteroides</taxon>
    </lineage>
</organism>
<sequence length="199" mass="22902">MRIPLKQESGNLAIQLDSMVIKLIDFHIQPCPWNDRSPQILLKMKIKSQSNEYETALSYYEINNSQIQNNFPLAIGKYLFNLDIRKDSVDLLISRLRIGDTFVFDRKYKKGITIDGLTITYDYGTTANLIDENGDFDGYKITDSFKLSENGEEEVVSFLYVSTGVAKDNVSVNNWKGYKIEVSDNYYEHEPLSLKVTKE</sequence>
<evidence type="ECO:0000313" key="2">
    <source>
        <dbReference type="Proteomes" id="UP000501780"/>
    </source>
</evidence>
<keyword evidence="2" id="KW-1185">Reference proteome</keyword>
<dbReference type="RefSeq" id="WP_167966258.1">
    <property type="nucleotide sequence ID" value="NZ_CP050831.1"/>
</dbReference>
<name>A0A6H0KW44_9BACE</name>
<evidence type="ECO:0000313" key="1">
    <source>
        <dbReference type="EMBL" id="QIU96708.1"/>
    </source>
</evidence>